<sequence length="113" mass="12610">MFIIKKVVLSSIAALVSLIIIFLVGYVSINGVPYKKTQAAKQIKAYLITKKNYTEDEIYSIKGSVSKSSICRYGAEVTFNDEIGYPYEYGVCNDGEIHQQGYTSTTPKHLDDN</sequence>
<dbReference type="EMBL" id="LVWI01000096">
    <property type="protein sequence ID" value="OKP78738.1"/>
    <property type="molecule type" value="Genomic_DNA"/>
</dbReference>
<keyword evidence="1" id="KW-1133">Transmembrane helix</keyword>
<protein>
    <recommendedName>
        <fullName evidence="4">DUF3139 domain-containing protein</fullName>
    </recommendedName>
</protein>
<gene>
    <name evidence="2" type="ORF">A3844_28920</name>
</gene>
<comment type="caution">
    <text evidence="2">The sequence shown here is derived from an EMBL/GenBank/DDBJ whole genome shotgun (WGS) entry which is preliminary data.</text>
</comment>
<evidence type="ECO:0000313" key="3">
    <source>
        <dbReference type="Proteomes" id="UP000186058"/>
    </source>
</evidence>
<dbReference type="RefSeq" id="WP_074109362.1">
    <property type="nucleotide sequence ID" value="NZ_LVWI01000096.1"/>
</dbReference>
<accession>A0ABX3EET4</accession>
<name>A0ABX3EET4_9BACL</name>
<keyword evidence="3" id="KW-1185">Reference proteome</keyword>
<keyword evidence="1" id="KW-0812">Transmembrane</keyword>
<proteinExistence type="predicted"/>
<evidence type="ECO:0000313" key="2">
    <source>
        <dbReference type="EMBL" id="OKP78738.1"/>
    </source>
</evidence>
<dbReference type="InterPro" id="IPR021486">
    <property type="entry name" value="DUF3139"/>
</dbReference>
<dbReference type="Proteomes" id="UP000186058">
    <property type="component" value="Unassembled WGS sequence"/>
</dbReference>
<organism evidence="2 3">
    <name type="scientific">Paenibacillus helianthi</name>
    <dbReference type="NCBI Taxonomy" id="1349432"/>
    <lineage>
        <taxon>Bacteria</taxon>
        <taxon>Bacillati</taxon>
        <taxon>Bacillota</taxon>
        <taxon>Bacilli</taxon>
        <taxon>Bacillales</taxon>
        <taxon>Paenibacillaceae</taxon>
        <taxon>Paenibacillus</taxon>
    </lineage>
</organism>
<evidence type="ECO:0000256" key="1">
    <source>
        <dbReference type="SAM" id="Phobius"/>
    </source>
</evidence>
<evidence type="ECO:0008006" key="4">
    <source>
        <dbReference type="Google" id="ProtNLM"/>
    </source>
</evidence>
<feature type="transmembrane region" description="Helical" evidence="1">
    <location>
        <begin position="7"/>
        <end position="29"/>
    </location>
</feature>
<dbReference type="Pfam" id="PF11337">
    <property type="entry name" value="DUF3139"/>
    <property type="match status" value="1"/>
</dbReference>
<reference evidence="2 3" key="1">
    <citation type="submission" date="2016-03" db="EMBL/GenBank/DDBJ databases">
        <authorList>
            <person name="Sant'Anna F.H."/>
            <person name="Ambrosini A."/>
            <person name="Souza R."/>
            <person name="Bach E."/>
            <person name="Fernandes G."/>
            <person name="Balsanelli E."/>
            <person name="Baura V.A."/>
            <person name="Souza E.M."/>
            <person name="Passaglia L."/>
        </authorList>
    </citation>
    <scope>NUCLEOTIDE SEQUENCE [LARGE SCALE GENOMIC DNA]</scope>
    <source>
        <strain evidence="2 3">P26E</strain>
    </source>
</reference>
<keyword evidence="1" id="KW-0472">Membrane</keyword>